<keyword evidence="2" id="KW-0378">Hydrolase</keyword>
<evidence type="ECO:0000313" key="2">
    <source>
        <dbReference type="EMBL" id="MEK8051307.1"/>
    </source>
</evidence>
<dbReference type="PANTHER" id="PTHR43194:SF5">
    <property type="entry name" value="PIMELOYL-[ACYL-CARRIER PROTEIN] METHYL ESTER ESTERASE"/>
    <property type="match status" value="1"/>
</dbReference>
<dbReference type="InterPro" id="IPR050228">
    <property type="entry name" value="Carboxylesterase_BioH"/>
</dbReference>
<dbReference type="EMBL" id="JBBUTH010000007">
    <property type="protein sequence ID" value="MEK8051307.1"/>
    <property type="molecule type" value="Genomic_DNA"/>
</dbReference>
<comment type="caution">
    <text evidence="2">The sequence shown here is derived from an EMBL/GenBank/DDBJ whole genome shotgun (WGS) entry which is preliminary data.</text>
</comment>
<reference evidence="2 3" key="1">
    <citation type="submission" date="2024-04" db="EMBL/GenBank/DDBJ databases">
        <title>Novel species of the genus Ideonella isolated from streams.</title>
        <authorList>
            <person name="Lu H."/>
        </authorList>
    </citation>
    <scope>NUCLEOTIDE SEQUENCE [LARGE SCALE GENOMIC DNA]</scope>
    <source>
        <strain evidence="2 3">DXS22W</strain>
    </source>
</reference>
<accession>A0ABU9CL68</accession>
<organism evidence="2 3">
    <name type="scientific">Pseudaquabacterium inlustre</name>
    <dbReference type="NCBI Taxonomy" id="2984192"/>
    <lineage>
        <taxon>Bacteria</taxon>
        <taxon>Pseudomonadati</taxon>
        <taxon>Pseudomonadota</taxon>
        <taxon>Betaproteobacteria</taxon>
        <taxon>Burkholderiales</taxon>
        <taxon>Sphaerotilaceae</taxon>
        <taxon>Pseudaquabacterium</taxon>
    </lineage>
</organism>
<keyword evidence="3" id="KW-1185">Reference proteome</keyword>
<dbReference type="InterPro" id="IPR029058">
    <property type="entry name" value="AB_hydrolase_fold"/>
</dbReference>
<dbReference type="SUPFAM" id="SSF53474">
    <property type="entry name" value="alpha/beta-Hydrolases"/>
    <property type="match status" value="1"/>
</dbReference>
<dbReference type="RefSeq" id="WP_341410995.1">
    <property type="nucleotide sequence ID" value="NZ_JBBUTH010000007.1"/>
</dbReference>
<dbReference type="Proteomes" id="UP001365405">
    <property type="component" value="Unassembled WGS sequence"/>
</dbReference>
<sequence>MTADQPETWVLLRGLTREAGHWGGFPAQLAQALAAARAGRPPPRILMLDLPGAGTLHRRPCPLSVRAMLPACRAQLQAQMQVQMQVQMQALDLTGPVYLLGLSLGGMVATAWAAAHPQQVAALVVVNTSLRPHSPVQQRLQWRHLPQLLRLLAPRDALAAERAILALTSAWPERHADVLADWVAIRRARPVSAANALRQLWAAARFAHPGAPPPVPTLVLGSAGDALVSPRCAQALAAAWGCAFAQHPAAGHDLPLDDGPWVAEQVARWWDGTDRRANHWPQDAGTPGA</sequence>
<feature type="domain" description="AB hydrolase-1" evidence="1">
    <location>
        <begin position="29"/>
        <end position="257"/>
    </location>
</feature>
<dbReference type="InterPro" id="IPR000073">
    <property type="entry name" value="AB_hydrolase_1"/>
</dbReference>
<dbReference type="Pfam" id="PF00561">
    <property type="entry name" value="Abhydrolase_1"/>
    <property type="match status" value="1"/>
</dbReference>
<name>A0ABU9CL68_9BURK</name>
<gene>
    <name evidence="2" type="ORF">AACH10_13735</name>
</gene>
<dbReference type="GO" id="GO:0016787">
    <property type="term" value="F:hydrolase activity"/>
    <property type="evidence" value="ECO:0007669"/>
    <property type="project" value="UniProtKB-KW"/>
</dbReference>
<proteinExistence type="predicted"/>
<evidence type="ECO:0000259" key="1">
    <source>
        <dbReference type="Pfam" id="PF00561"/>
    </source>
</evidence>
<evidence type="ECO:0000313" key="3">
    <source>
        <dbReference type="Proteomes" id="UP001365405"/>
    </source>
</evidence>
<protein>
    <submittedName>
        <fullName evidence="2">Alpha/beta fold hydrolase</fullName>
    </submittedName>
</protein>
<dbReference type="PANTHER" id="PTHR43194">
    <property type="entry name" value="HYDROLASE ALPHA/BETA FOLD FAMILY"/>
    <property type="match status" value="1"/>
</dbReference>
<dbReference type="Gene3D" id="3.40.50.1820">
    <property type="entry name" value="alpha/beta hydrolase"/>
    <property type="match status" value="1"/>
</dbReference>